<proteinExistence type="predicted"/>
<dbReference type="SUPFAM" id="SSF49503">
    <property type="entry name" value="Cupredoxins"/>
    <property type="match status" value="1"/>
</dbReference>
<organism evidence="2">
    <name type="scientific">uncultured microorganism</name>
    <dbReference type="NCBI Taxonomy" id="358574"/>
    <lineage>
        <taxon>unclassified sequences</taxon>
        <taxon>environmental samples</taxon>
    </lineage>
</organism>
<dbReference type="Pfam" id="PF07732">
    <property type="entry name" value="Cu-oxidase_3"/>
    <property type="match status" value="1"/>
</dbReference>
<dbReference type="AlphaFoldDB" id="B6V715"/>
<feature type="non-terminal residue" evidence="2">
    <location>
        <position position="1"/>
    </location>
</feature>
<dbReference type="EMBL" id="FJ238615">
    <property type="protein sequence ID" value="ACJ11236.1"/>
    <property type="molecule type" value="Genomic_DNA"/>
</dbReference>
<reference evidence="2" key="1">
    <citation type="submission" date="2008-09" db="EMBL/GenBank/DDBJ databases">
        <title>Cloning and analysis of laccase gene fragments from metagenomic DNA.</title>
        <authorList>
            <person name="Huang X.-L."/>
            <person name="Huang S.-J."/>
            <person name="Guo L.-Q."/>
            <person name="Lin J.-F."/>
        </authorList>
    </citation>
    <scope>NUCLEOTIDE SEQUENCE</scope>
</reference>
<dbReference type="Gene3D" id="2.60.40.420">
    <property type="entry name" value="Cupredoxins - blue copper proteins"/>
    <property type="match status" value="1"/>
</dbReference>
<dbReference type="GO" id="GO:0005507">
    <property type="term" value="F:copper ion binding"/>
    <property type="evidence" value="ECO:0007669"/>
    <property type="project" value="InterPro"/>
</dbReference>
<accession>B6V715</accession>
<name>B6V715_9ZZZZ</name>
<protein>
    <submittedName>
        <fullName evidence="2">Laccase-like protein</fullName>
    </submittedName>
</protein>
<evidence type="ECO:0000313" key="2">
    <source>
        <dbReference type="EMBL" id="ACJ11236.1"/>
    </source>
</evidence>
<sequence>HWHGFFHCHIDFHWHGFFQAAPIFVGVPEVSIATNMAASLTYYYQVREPGTFWYHS</sequence>
<feature type="domain" description="Plastocyanin-like" evidence="1">
    <location>
        <begin position="10"/>
        <end position="56"/>
    </location>
</feature>
<evidence type="ECO:0000259" key="1">
    <source>
        <dbReference type="Pfam" id="PF07732"/>
    </source>
</evidence>
<dbReference type="InterPro" id="IPR008972">
    <property type="entry name" value="Cupredoxin"/>
</dbReference>
<feature type="non-terminal residue" evidence="2">
    <location>
        <position position="56"/>
    </location>
</feature>
<dbReference type="InterPro" id="IPR011707">
    <property type="entry name" value="Cu-oxidase-like_N"/>
</dbReference>